<proteinExistence type="predicted"/>
<comment type="caution">
    <text evidence="2">The sequence shown here is derived from an EMBL/GenBank/DDBJ whole genome shotgun (WGS) entry which is preliminary data.</text>
</comment>
<sequence length="512" mass="60508">MKPSNELFHLIKSLTKSEKRFFKLSSSIQSGEKNYFKLFDYIDTQSTYDEAALKNHFKKERFIKHLPSEKNHLYKLILKSLRQFYGEQSISSILKQEIKNIELLYNKALHKEAKKFLKRAKKMARENEEFYFAIELISWDKVLTEESYESGEFDVDLNNIIKEEAEIIEKLRNLAEYHILYSRINSVFRSDGFTKNEEERNTVKEIENHHLIKGKNTALSTRAASICYYIQGLCAATNRNFELSQVKFNRVRDILDSHPKIKIDLGQRYVLTLFHLMQSYINANDFEMAQEMINQIKDLKGKKGFNSLHLTLRINNILLSDQMNLYCSQGMFEKALEVLESGFSENDELIERSSKEQRIKFYFSTAYTYFGNAEYKKSLQFLNEILNDNEQQLRQDIYSFARILNLLLHYELGNFEYLEYTSNSAIRYLNKTKRDHQIENVFIKQIKKLAKTLTPIDTIDIYKETLDQIQQLLENENENENVILDYIDILSWLKSKISNQKFSEVVAAKIKT</sequence>
<evidence type="ECO:0000313" key="2">
    <source>
        <dbReference type="EMBL" id="RFC54827.1"/>
    </source>
</evidence>
<dbReference type="Proteomes" id="UP000257127">
    <property type="component" value="Unassembled WGS sequence"/>
</dbReference>
<dbReference type="GO" id="GO:0004672">
    <property type="term" value="F:protein kinase activity"/>
    <property type="evidence" value="ECO:0007669"/>
    <property type="project" value="InterPro"/>
</dbReference>
<organism evidence="2 3">
    <name type="scientific">Brumimicrobium aurantiacum</name>
    <dbReference type="NCBI Taxonomy" id="1737063"/>
    <lineage>
        <taxon>Bacteria</taxon>
        <taxon>Pseudomonadati</taxon>
        <taxon>Bacteroidota</taxon>
        <taxon>Flavobacteriia</taxon>
        <taxon>Flavobacteriales</taxon>
        <taxon>Crocinitomicaceae</taxon>
        <taxon>Brumimicrobium</taxon>
    </lineage>
</organism>
<keyword evidence="3" id="KW-1185">Reference proteome</keyword>
<name>A0A3E1EZE6_9FLAO</name>
<gene>
    <name evidence="2" type="ORF">DXU93_07540</name>
</gene>
<evidence type="ECO:0000259" key="1">
    <source>
        <dbReference type="PROSITE" id="PS50011"/>
    </source>
</evidence>
<dbReference type="SUPFAM" id="SSF48452">
    <property type="entry name" value="TPR-like"/>
    <property type="match status" value="1"/>
</dbReference>
<dbReference type="AlphaFoldDB" id="A0A3E1EZE6"/>
<protein>
    <recommendedName>
        <fullName evidence="1">Protein kinase domain-containing protein</fullName>
    </recommendedName>
</protein>
<dbReference type="InterPro" id="IPR000719">
    <property type="entry name" value="Prot_kinase_dom"/>
</dbReference>
<dbReference type="EMBL" id="QURB01000003">
    <property type="protein sequence ID" value="RFC54827.1"/>
    <property type="molecule type" value="Genomic_DNA"/>
</dbReference>
<dbReference type="PROSITE" id="PS50011">
    <property type="entry name" value="PROTEIN_KINASE_DOM"/>
    <property type="match status" value="1"/>
</dbReference>
<dbReference type="GO" id="GO:0005524">
    <property type="term" value="F:ATP binding"/>
    <property type="evidence" value="ECO:0007669"/>
    <property type="project" value="InterPro"/>
</dbReference>
<dbReference type="InterPro" id="IPR011990">
    <property type="entry name" value="TPR-like_helical_dom_sf"/>
</dbReference>
<reference evidence="2 3" key="1">
    <citation type="submission" date="2018-08" db="EMBL/GenBank/DDBJ databases">
        <title>The draft genome squence of Brumimicrobium sp. N62.</title>
        <authorList>
            <person name="Du Z.-J."/>
            <person name="Luo H.-R."/>
        </authorList>
    </citation>
    <scope>NUCLEOTIDE SEQUENCE [LARGE SCALE GENOMIC DNA]</scope>
    <source>
        <strain evidence="2 3">N62</strain>
    </source>
</reference>
<dbReference type="Gene3D" id="1.25.40.10">
    <property type="entry name" value="Tetratricopeptide repeat domain"/>
    <property type="match status" value="1"/>
</dbReference>
<evidence type="ECO:0000313" key="3">
    <source>
        <dbReference type="Proteomes" id="UP000257127"/>
    </source>
</evidence>
<accession>A0A3E1EZE6</accession>
<dbReference type="RefSeq" id="WP_116880661.1">
    <property type="nucleotide sequence ID" value="NZ_QURB01000003.1"/>
</dbReference>
<feature type="domain" description="Protein kinase" evidence="1">
    <location>
        <begin position="79"/>
        <end position="493"/>
    </location>
</feature>
<dbReference type="OrthoDB" id="714416at2"/>